<name>A0A1H3A0M3_9GAMM</name>
<dbReference type="Proteomes" id="UP000198500">
    <property type="component" value="Unassembled WGS sequence"/>
</dbReference>
<evidence type="ECO:0000313" key="2">
    <source>
        <dbReference type="Proteomes" id="UP000198500"/>
    </source>
</evidence>
<gene>
    <name evidence="1" type="ORF">SAMN05443545_104310</name>
</gene>
<organism evidence="1 2">
    <name type="scientific">Aidingimonas halophila</name>
    <dbReference type="NCBI Taxonomy" id="574349"/>
    <lineage>
        <taxon>Bacteria</taxon>
        <taxon>Pseudomonadati</taxon>
        <taxon>Pseudomonadota</taxon>
        <taxon>Gammaproteobacteria</taxon>
        <taxon>Oceanospirillales</taxon>
        <taxon>Halomonadaceae</taxon>
        <taxon>Aidingimonas</taxon>
    </lineage>
</organism>
<dbReference type="EMBL" id="FNNI01000004">
    <property type="protein sequence ID" value="SDX22788.1"/>
    <property type="molecule type" value="Genomic_DNA"/>
</dbReference>
<reference evidence="1 2" key="1">
    <citation type="submission" date="2016-10" db="EMBL/GenBank/DDBJ databases">
        <authorList>
            <person name="de Groot N.N."/>
        </authorList>
    </citation>
    <scope>NUCLEOTIDE SEQUENCE [LARGE SCALE GENOMIC DNA]</scope>
    <source>
        <strain evidence="1 2">DSM 19219</strain>
    </source>
</reference>
<dbReference type="STRING" id="574349.SAMN05443545_104310"/>
<keyword evidence="2" id="KW-1185">Reference proteome</keyword>
<evidence type="ECO:0000313" key="1">
    <source>
        <dbReference type="EMBL" id="SDX22788.1"/>
    </source>
</evidence>
<sequence length="307" mass="34524">MVLESTLDFLWHLTGQETSSVPTERDYLRSIHHPIGFWLWSYSMQAEMRHTHASISISSIWVDHTPQCWYGNVGGNWGKPSCELADILIVVWDSKLRNSGKALLVQAKRGKSHNRIPLSNPSTKKEINLLGNAPKFLLSNQLSASSGQYPQPMNSKLCCEFKLAPYSGVPLEHCTFLQIRDARSKRWPRKTGTYWQTMWPPNLHQKAYSDVIKDMLPNSGGSTGKRFVFGNMNNDWDRLVTVLVKETVSRVGGTAQGKSHHSVRTIRGEYFLFDHAGGVDFPRIDYAESDEPSGGISTLFITVNEGG</sequence>
<proteinExistence type="predicted"/>
<dbReference type="AlphaFoldDB" id="A0A1H3A0M3"/>
<dbReference type="RefSeq" id="WP_139243925.1">
    <property type="nucleotide sequence ID" value="NZ_BMXH01000001.1"/>
</dbReference>
<dbReference type="OrthoDB" id="128930at135619"/>
<accession>A0A1H3A0M3</accession>
<protein>
    <submittedName>
        <fullName evidence="1">Uncharacterized protein</fullName>
    </submittedName>
</protein>